<name>A0ABS3DDN6_9BACT</name>
<proteinExistence type="predicted"/>
<evidence type="ECO:0000313" key="1">
    <source>
        <dbReference type="EMBL" id="MBN8228535.1"/>
    </source>
</evidence>
<comment type="caution">
    <text evidence="1">The sequence shown here is derived from an EMBL/GenBank/DDBJ whole genome shotgun (WGS) entry which is preliminary data.</text>
</comment>
<sequence length="242" mass="27152">MAEIVGHLGSSLENLVDEVDALGAETDASATRRAVLYGPFLGRSIMEVALTALIARLDPFRVLTLRKIQLQSSYSKHRRTRAAIQWTGDVMAEEKIDKLWTGERDFAGMTRALLGDYQDHVFWQPAFERFLDSVPEERGGEWVRTLRRVQPENFVASMRTRFGNAFSECSKGVHHELVIPSQNFFTRETVFELLQRVLEITAVISSVFNMCDHVAFCVGTDEVLAALEQMQQGANLDGVGGQ</sequence>
<organism evidence="1 2">
    <name type="scientific">Corallococcus macrosporus</name>
    <dbReference type="NCBI Taxonomy" id="35"/>
    <lineage>
        <taxon>Bacteria</taxon>
        <taxon>Pseudomonadati</taxon>
        <taxon>Myxococcota</taxon>
        <taxon>Myxococcia</taxon>
        <taxon>Myxococcales</taxon>
        <taxon>Cystobacterineae</taxon>
        <taxon>Myxococcaceae</taxon>
        <taxon>Corallococcus</taxon>
    </lineage>
</organism>
<accession>A0ABS3DDN6</accession>
<evidence type="ECO:0008006" key="3">
    <source>
        <dbReference type="Google" id="ProtNLM"/>
    </source>
</evidence>
<protein>
    <recommendedName>
        <fullName evidence="3">RiboL-PSP-HEPN domain-containing protein</fullName>
    </recommendedName>
</protein>
<keyword evidence="2" id="KW-1185">Reference proteome</keyword>
<dbReference type="Proteomes" id="UP000664052">
    <property type="component" value="Unassembled WGS sequence"/>
</dbReference>
<reference evidence="1 2" key="1">
    <citation type="submission" date="2021-02" db="EMBL/GenBank/DDBJ databases">
        <title>De Novo genome assembly of isolated myxobacteria.</title>
        <authorList>
            <person name="Stevens D.C."/>
        </authorList>
    </citation>
    <scope>NUCLEOTIDE SEQUENCE [LARGE SCALE GENOMIC DNA]</scope>
    <source>
        <strain evidence="1 2">ATCC 29039</strain>
    </source>
</reference>
<gene>
    <name evidence="1" type="ORF">JYK02_13570</name>
</gene>
<evidence type="ECO:0000313" key="2">
    <source>
        <dbReference type="Proteomes" id="UP000664052"/>
    </source>
</evidence>
<dbReference type="EMBL" id="JAFIMU010000007">
    <property type="protein sequence ID" value="MBN8228535.1"/>
    <property type="molecule type" value="Genomic_DNA"/>
</dbReference>
<dbReference type="RefSeq" id="WP_207051344.1">
    <property type="nucleotide sequence ID" value="NZ_JAFIMU010000007.1"/>
</dbReference>